<dbReference type="InterPro" id="IPR045509">
    <property type="entry name" value="HD_assoc_2"/>
</dbReference>
<dbReference type="InterPro" id="IPR050135">
    <property type="entry name" value="dGTPase-like"/>
</dbReference>
<evidence type="ECO:0000259" key="1">
    <source>
        <dbReference type="PROSITE" id="PS51831"/>
    </source>
</evidence>
<accession>A0A7L8AHJ5</accession>
<dbReference type="RefSeq" id="WP_088353392.1">
    <property type="nucleotide sequence ID" value="NZ_CP061813.1"/>
</dbReference>
<evidence type="ECO:0000313" key="2">
    <source>
        <dbReference type="EMBL" id="QOD61460.1"/>
    </source>
</evidence>
<reference evidence="2 3" key="1">
    <citation type="journal article" date="2016" name="Int. J. Syst. Evol. Microbiol.">
        <title>Polaribacter haliotis sp. nov., isolated from the gut of abalone Haliotis discus hannai.</title>
        <authorList>
            <person name="Kim Y.O."/>
            <person name="Park I.S."/>
            <person name="Park S."/>
            <person name="Nam B.H."/>
            <person name="Park J.M."/>
            <person name="Kim D.G."/>
            <person name="Yoon J.H."/>
        </authorList>
    </citation>
    <scope>NUCLEOTIDE SEQUENCE [LARGE SCALE GENOMIC DNA]</scope>
    <source>
        <strain evidence="2 3">KCTC 52418</strain>
    </source>
</reference>
<dbReference type="GO" id="GO:0008832">
    <property type="term" value="F:dGTPase activity"/>
    <property type="evidence" value="ECO:0007669"/>
    <property type="project" value="TreeGrafter"/>
</dbReference>
<sequence>MKKTTPNKLKILNDPIYGFIQIPNSLIFDVIEHPYFQRLRRITQMGFSNLVYPGANHTRFHHAIGCMHLMQKAIRVLRFKQVEISDKEECGLYLAILLHDIGHGAFSHALEHSIVSGISHEEISLKFMKKLNEEFSGELTLAIEIFEGKNPRKFLGQLISSQLDIDRLDYLKRDSFYTGVTEGNISSDRLIAMMNVKNDELVIEKKGIYSVEKFLIARRLMYWQVYLHKTGLVAENILVNVLKRAKELAEKGVELYSSSALHYFLYNQINANNFTEETLEMFSKLDDYDILSAIKEWVNHDDKILSLLAKMIVDRNLLRIEMQKEAFEDSYIDKKKQKAVEKLNISKEETRYFVFTQQIRNQAYNLEKPVLILNKKGKLKDIAKASDQLNLQALTKPVVKHFICYPK</sequence>
<dbReference type="Pfam" id="PF01966">
    <property type="entry name" value="HD"/>
    <property type="match status" value="1"/>
</dbReference>
<proteinExistence type="predicted"/>
<organism evidence="2 3">
    <name type="scientific">Polaribacter haliotis</name>
    <dbReference type="NCBI Taxonomy" id="1888915"/>
    <lineage>
        <taxon>Bacteria</taxon>
        <taxon>Pseudomonadati</taxon>
        <taxon>Bacteroidota</taxon>
        <taxon>Flavobacteriia</taxon>
        <taxon>Flavobacteriales</taxon>
        <taxon>Flavobacteriaceae</taxon>
    </lineage>
</organism>
<dbReference type="InterPro" id="IPR006674">
    <property type="entry name" value="HD_domain"/>
</dbReference>
<dbReference type="PANTHER" id="PTHR11373">
    <property type="entry name" value="DEOXYNUCLEOSIDE TRIPHOSPHATE TRIPHOSPHOHYDROLASE"/>
    <property type="match status" value="1"/>
</dbReference>
<protein>
    <submittedName>
        <fullName evidence="2">HD domain-containing protein</fullName>
    </submittedName>
</protein>
<dbReference type="OrthoDB" id="9803619at2"/>
<dbReference type="SUPFAM" id="SSF109604">
    <property type="entry name" value="HD-domain/PDEase-like"/>
    <property type="match status" value="1"/>
</dbReference>
<dbReference type="AlphaFoldDB" id="A0A7L8AHJ5"/>
<dbReference type="PROSITE" id="PS51831">
    <property type="entry name" value="HD"/>
    <property type="match status" value="1"/>
</dbReference>
<evidence type="ECO:0000313" key="3">
    <source>
        <dbReference type="Proteomes" id="UP000516764"/>
    </source>
</evidence>
<dbReference type="GO" id="GO:0006203">
    <property type="term" value="P:dGTP catabolic process"/>
    <property type="evidence" value="ECO:0007669"/>
    <property type="project" value="TreeGrafter"/>
</dbReference>
<dbReference type="SMART" id="SM00471">
    <property type="entry name" value="HDc"/>
    <property type="match status" value="1"/>
</dbReference>
<gene>
    <name evidence="2" type="ORF">H9I45_03140</name>
</gene>
<dbReference type="PANTHER" id="PTHR11373:SF4">
    <property type="entry name" value="DEOXYNUCLEOSIDE TRIPHOSPHATE TRIPHOSPHOHYDROLASE SAMHD1"/>
    <property type="match status" value="1"/>
</dbReference>
<dbReference type="Proteomes" id="UP000516764">
    <property type="component" value="Chromosome"/>
</dbReference>
<dbReference type="EMBL" id="CP061813">
    <property type="protein sequence ID" value="QOD61460.1"/>
    <property type="molecule type" value="Genomic_DNA"/>
</dbReference>
<dbReference type="CDD" id="cd00077">
    <property type="entry name" value="HDc"/>
    <property type="match status" value="1"/>
</dbReference>
<dbReference type="Gene3D" id="1.10.3210.10">
    <property type="entry name" value="Hypothetical protein af1432"/>
    <property type="match status" value="1"/>
</dbReference>
<dbReference type="InterPro" id="IPR003607">
    <property type="entry name" value="HD/PDEase_dom"/>
</dbReference>
<dbReference type="KEGG" id="phal:H9I45_03140"/>
<keyword evidence="3" id="KW-1185">Reference proteome</keyword>
<name>A0A7L8AHJ5_9FLAO</name>
<dbReference type="Pfam" id="PF19276">
    <property type="entry name" value="HD_assoc_2"/>
    <property type="match status" value="1"/>
</dbReference>
<feature type="domain" description="HD" evidence="1">
    <location>
        <begin position="59"/>
        <end position="171"/>
    </location>
</feature>